<name>B4DA20_9BACT</name>
<sequence>MSSQLPTTASGEDFYGHIVDALGAASVEFLLGGAFALRVLTGIERDTKDFDLMIRPRDVDAALKACRAAGFHADYAFSHWLAKVHFGEHFIDFIYRAGNGLCEVDDVWFEKASEAQILGRTLRLAPPEEMIWQKAFIMERERFDGADVLHLLRSMGSKLDWERLLNRFGEDWRVLLSHLVLFGYVYPQHHKDIPQAVMNSLIARLSSEEESNDTGLCRGTLLSRAQYLSDVERWGYRDAREGERARITSQEIMAWTTAIDQMQRSR</sequence>
<dbReference type="Gene3D" id="3.30.460.40">
    <property type="match status" value="1"/>
</dbReference>
<proteinExistence type="predicted"/>
<evidence type="ECO:0000313" key="1">
    <source>
        <dbReference type="EMBL" id="EDY16647.1"/>
    </source>
</evidence>
<dbReference type="AlphaFoldDB" id="B4DA20"/>
<evidence type="ECO:0000313" key="2">
    <source>
        <dbReference type="Proteomes" id="UP000005824"/>
    </source>
</evidence>
<dbReference type="RefSeq" id="WP_006983081.1">
    <property type="nucleotide sequence ID" value="NZ_ABVL01000029.1"/>
</dbReference>
<accession>B4DA20</accession>
<dbReference type="Proteomes" id="UP000005824">
    <property type="component" value="Unassembled WGS sequence"/>
</dbReference>
<dbReference type="eggNOG" id="COG4914">
    <property type="taxonomic scope" value="Bacteria"/>
</dbReference>
<gene>
    <name evidence="1" type="ORF">CfE428DRAFT_5760</name>
</gene>
<dbReference type="STRING" id="497964.CfE428DRAFT_5760"/>
<evidence type="ECO:0008006" key="3">
    <source>
        <dbReference type="Google" id="ProtNLM"/>
    </source>
</evidence>
<comment type="caution">
    <text evidence="1">The sequence shown here is derived from an EMBL/GenBank/DDBJ whole genome shotgun (WGS) entry which is preliminary data.</text>
</comment>
<dbReference type="EMBL" id="ABVL01000029">
    <property type="protein sequence ID" value="EDY16647.1"/>
    <property type="molecule type" value="Genomic_DNA"/>
</dbReference>
<dbReference type="InParanoid" id="B4DA20"/>
<dbReference type="InterPro" id="IPR043519">
    <property type="entry name" value="NT_sf"/>
</dbReference>
<keyword evidence="2" id="KW-1185">Reference proteome</keyword>
<dbReference type="SUPFAM" id="SSF81301">
    <property type="entry name" value="Nucleotidyltransferase"/>
    <property type="match status" value="1"/>
</dbReference>
<protein>
    <recommendedName>
        <fullName evidence="3">Nucleotidyltransferase family protein</fullName>
    </recommendedName>
</protein>
<organism evidence="1 2">
    <name type="scientific">Chthoniobacter flavus Ellin428</name>
    <dbReference type="NCBI Taxonomy" id="497964"/>
    <lineage>
        <taxon>Bacteria</taxon>
        <taxon>Pseudomonadati</taxon>
        <taxon>Verrucomicrobiota</taxon>
        <taxon>Spartobacteria</taxon>
        <taxon>Chthoniobacterales</taxon>
        <taxon>Chthoniobacteraceae</taxon>
        <taxon>Chthoniobacter</taxon>
    </lineage>
</organism>
<reference evidence="1 2" key="1">
    <citation type="journal article" date="2011" name="J. Bacteriol.">
        <title>Genome sequence of Chthoniobacter flavus Ellin428, an aerobic heterotrophic soil bacterium.</title>
        <authorList>
            <person name="Kant R."/>
            <person name="van Passel M.W."/>
            <person name="Palva A."/>
            <person name="Lucas S."/>
            <person name="Lapidus A."/>
            <person name="Glavina Del Rio T."/>
            <person name="Dalin E."/>
            <person name="Tice H."/>
            <person name="Bruce D."/>
            <person name="Goodwin L."/>
            <person name="Pitluck S."/>
            <person name="Larimer F.W."/>
            <person name="Land M.L."/>
            <person name="Hauser L."/>
            <person name="Sangwan P."/>
            <person name="de Vos W.M."/>
            <person name="Janssen P.H."/>
            <person name="Smidt H."/>
        </authorList>
    </citation>
    <scope>NUCLEOTIDE SEQUENCE [LARGE SCALE GENOMIC DNA]</scope>
    <source>
        <strain evidence="1 2">Ellin428</strain>
    </source>
</reference>